<dbReference type="AlphaFoldDB" id="A0A1Q5ZYJ6"/>
<dbReference type="Proteomes" id="UP000186720">
    <property type="component" value="Unassembled WGS sequence"/>
</dbReference>
<evidence type="ECO:0000313" key="6">
    <source>
        <dbReference type="Proteomes" id="UP000186720"/>
    </source>
</evidence>
<dbReference type="SUPFAM" id="SSF52279">
    <property type="entry name" value="Beta-D-glucan exohydrolase, C-terminal domain"/>
    <property type="match status" value="1"/>
</dbReference>
<dbReference type="GO" id="GO:0008422">
    <property type="term" value="F:beta-glucosidase activity"/>
    <property type="evidence" value="ECO:0007669"/>
    <property type="project" value="UniProtKB-ARBA"/>
</dbReference>
<dbReference type="InterPro" id="IPR036881">
    <property type="entry name" value="Glyco_hydro_3_C_sf"/>
</dbReference>
<dbReference type="InterPro" id="IPR001764">
    <property type="entry name" value="Glyco_hydro_3_N"/>
</dbReference>
<gene>
    <name evidence="5" type="ORF">RG47T_2297</name>
</gene>
<sequence>MPNGFDHTNFIMPFTQLLKSIIKHTCCLLMLLISQHVYAQYKYPFQNPEVAVEVRITNLLSLLNTDEKINCLGTNPTVERLGIKGTGHVEGLHGLSMGTIGNWGGNTPIPTTIFPQSIGMAETWSPDLLQQAAAIEANETRYVFQSAKYHKGGLVVRAPNADLGRDPRWGRTEECYGEDAVFNAAMVVSYIKGLQGNNPKYWETAALMKHFLANSNEDSRDSSNSVLDDRLFNEYYGYTFRRGILLGGSKAYMASYNKVNGIPQAVNPMLKKITVDRWGEDGIICTDGGAYTMLLTAHHYYKTPAEAAAGCIKAGINQFLDKYKEGVKAALDQKLITEAEIDHNLRGVFRVMIKLGQLDPPEMVPYASIKDGPEPWLSSEHQKFARLITQKSIVLLKNQNNFLPLDKNKAGTVAIVGPRSAEVLQDWYSGTPAYSVSPLEGIKSKVSANVKVMHTTNDAIAVSMAKAADVVIVCVGNNPSGNLGWKKVDGSTEGREAVDRKSISLDSLQEDLIKQLYAVNPHIVMVLVSSFPYAINWEQENLPAILHITHCSQELGNALADVLYGDVSPAGRLVQTWPKSLDQLPPMMDYDIRHGRTYMYLKNAPLYPFGYGLSYTTFKYGNLQAAAKLNANDSLSVSIDVTNTGTRTGDEVVQLYVKHLKSKVERPIKELKAFKRISLEAGEKKTVQLKIAAADLAYWDTKKNKFVIETEPVELMVGSSSADIKETKIIGVKN</sequence>
<keyword evidence="2" id="KW-0732">Signal</keyword>
<dbReference type="Pfam" id="PF00933">
    <property type="entry name" value="Glyco_hydro_3"/>
    <property type="match status" value="1"/>
</dbReference>
<dbReference type="GO" id="GO:0046556">
    <property type="term" value="F:alpha-L-arabinofuranosidase activity"/>
    <property type="evidence" value="ECO:0007669"/>
    <property type="project" value="TreeGrafter"/>
</dbReference>
<evidence type="ECO:0000256" key="2">
    <source>
        <dbReference type="ARBA" id="ARBA00022729"/>
    </source>
</evidence>
<evidence type="ECO:0000313" key="5">
    <source>
        <dbReference type="EMBL" id="OKS86840.1"/>
    </source>
</evidence>
<evidence type="ECO:0000256" key="1">
    <source>
        <dbReference type="ARBA" id="ARBA00005336"/>
    </source>
</evidence>
<comment type="similarity">
    <text evidence="1">Belongs to the glycosyl hydrolase 3 family.</text>
</comment>
<dbReference type="Gene3D" id="2.60.40.10">
    <property type="entry name" value="Immunoglobulins"/>
    <property type="match status" value="1"/>
</dbReference>
<dbReference type="SUPFAM" id="SSF51445">
    <property type="entry name" value="(Trans)glycosidases"/>
    <property type="match status" value="1"/>
</dbReference>
<dbReference type="InterPro" id="IPR013783">
    <property type="entry name" value="Ig-like_fold"/>
</dbReference>
<comment type="caution">
    <text evidence="5">The sequence shown here is derived from an EMBL/GenBank/DDBJ whole genome shotgun (WGS) entry which is preliminary data.</text>
</comment>
<dbReference type="EMBL" id="MPPL01000001">
    <property type="protein sequence ID" value="OKS86840.1"/>
    <property type="molecule type" value="Genomic_DNA"/>
</dbReference>
<dbReference type="Pfam" id="PF14310">
    <property type="entry name" value="Fn3-like"/>
    <property type="match status" value="1"/>
</dbReference>
<dbReference type="Gene3D" id="3.40.50.1700">
    <property type="entry name" value="Glycoside hydrolase family 3 C-terminal domain"/>
    <property type="match status" value="1"/>
</dbReference>
<organism evidence="5 6">
    <name type="scientific">Mucilaginibacter polytrichastri</name>
    <dbReference type="NCBI Taxonomy" id="1302689"/>
    <lineage>
        <taxon>Bacteria</taxon>
        <taxon>Pseudomonadati</taxon>
        <taxon>Bacteroidota</taxon>
        <taxon>Sphingobacteriia</taxon>
        <taxon>Sphingobacteriales</taxon>
        <taxon>Sphingobacteriaceae</taxon>
        <taxon>Mucilaginibacter</taxon>
    </lineage>
</organism>
<dbReference type="GO" id="GO:0009044">
    <property type="term" value="F:xylan 1,4-beta-xylosidase activity"/>
    <property type="evidence" value="ECO:0007669"/>
    <property type="project" value="InterPro"/>
</dbReference>
<dbReference type="PANTHER" id="PTHR42721">
    <property type="entry name" value="SUGAR HYDROLASE-RELATED"/>
    <property type="match status" value="1"/>
</dbReference>
<dbReference type="InterPro" id="IPR026891">
    <property type="entry name" value="Fn3-like"/>
</dbReference>
<evidence type="ECO:0000256" key="3">
    <source>
        <dbReference type="ARBA" id="ARBA00022801"/>
    </source>
</evidence>
<dbReference type="InterPro" id="IPR036962">
    <property type="entry name" value="Glyco_hydro_3_N_sf"/>
</dbReference>
<protein>
    <recommendedName>
        <fullName evidence="4">Fibronectin type III-like domain-containing protein</fullName>
    </recommendedName>
</protein>
<dbReference type="STRING" id="1302689.RG47T_2297"/>
<reference evidence="5 6" key="1">
    <citation type="submission" date="2016-11" db="EMBL/GenBank/DDBJ databases">
        <title>Whole Genome Sequencing of Mucilaginibacter polytrichastri RG4-7(T) isolated from the moss sample.</title>
        <authorList>
            <person name="Li Y."/>
        </authorList>
    </citation>
    <scope>NUCLEOTIDE SEQUENCE [LARGE SCALE GENOMIC DNA]</scope>
    <source>
        <strain evidence="5 6">RG4-7</strain>
    </source>
</reference>
<proteinExistence type="inferred from homology"/>
<dbReference type="PRINTS" id="PR00133">
    <property type="entry name" value="GLHYDRLASE3"/>
</dbReference>
<dbReference type="InterPro" id="IPR044993">
    <property type="entry name" value="BXL"/>
</dbReference>
<dbReference type="InterPro" id="IPR017853">
    <property type="entry name" value="GH"/>
</dbReference>
<evidence type="ECO:0000259" key="4">
    <source>
        <dbReference type="SMART" id="SM01217"/>
    </source>
</evidence>
<dbReference type="InterPro" id="IPR002772">
    <property type="entry name" value="Glyco_hydro_3_C"/>
</dbReference>
<dbReference type="GO" id="GO:0045493">
    <property type="term" value="P:xylan catabolic process"/>
    <property type="evidence" value="ECO:0007669"/>
    <property type="project" value="InterPro"/>
</dbReference>
<dbReference type="FunFam" id="2.60.40.10:FF:000495">
    <property type="entry name" value="Periplasmic beta-glucosidase"/>
    <property type="match status" value="1"/>
</dbReference>
<dbReference type="PANTHER" id="PTHR42721:SF3">
    <property type="entry name" value="BETA-D-XYLOSIDASE 5-RELATED"/>
    <property type="match status" value="1"/>
</dbReference>
<name>A0A1Q5ZYJ6_9SPHI</name>
<feature type="domain" description="Fibronectin type III-like" evidence="4">
    <location>
        <begin position="651"/>
        <end position="721"/>
    </location>
</feature>
<dbReference type="Pfam" id="PF01915">
    <property type="entry name" value="Glyco_hydro_3_C"/>
    <property type="match status" value="1"/>
</dbReference>
<keyword evidence="3" id="KW-0378">Hydrolase</keyword>
<dbReference type="Gene3D" id="3.20.20.300">
    <property type="entry name" value="Glycoside hydrolase, family 3, N-terminal domain"/>
    <property type="match status" value="1"/>
</dbReference>
<dbReference type="GO" id="GO:0031222">
    <property type="term" value="P:arabinan catabolic process"/>
    <property type="evidence" value="ECO:0007669"/>
    <property type="project" value="TreeGrafter"/>
</dbReference>
<dbReference type="SMART" id="SM01217">
    <property type="entry name" value="Fn3_like"/>
    <property type="match status" value="1"/>
</dbReference>
<keyword evidence="6" id="KW-1185">Reference proteome</keyword>
<accession>A0A1Q5ZYJ6</accession>